<evidence type="ECO:0000313" key="8">
    <source>
        <dbReference type="Proteomes" id="UP000325273"/>
    </source>
</evidence>
<dbReference type="AlphaFoldDB" id="A0A5B0GVE8"/>
<dbReference type="EMBL" id="VTUZ01000018">
    <property type="protein sequence ID" value="KAA1006926.1"/>
    <property type="molecule type" value="Genomic_DNA"/>
</dbReference>
<sequence length="600" mass="63135">MKREPILECDVLALGSGAAGLAAAVTAATRGLRVMVAEKADVFGGTSAWSGGWMWIPGNPLAMRAGIAEESEASRTYLRNELGAHFDTAKVDALLEAGPQMVEFFERHTSMRFIDGNRIPDFHTTPGAASGGRSVCAMPFDGRELGPLIDRLRPPLGVVTLKGMAIGSGQDLAHFFNATRSLRSAVHVLRRLAAFAGHKLRYGRSMHLVNGNALVARLLKSAHDRGVDLRTNAKAVALLREAGGEAGKEGGRVTGARVEIEGVPHEVRAARGVVLACGGYPHDLARRAQTFAYTPSGREHWSAAPLTNTGDGIRLGEAVGGHFDASLETPAAWAPVSLVPQGDGQPAAAFPHLIERAKPGVIAVTRAGQRFVNEASSYHDFISALIGTTPASDEVCAWLICDHRFQRRYGLGFSKPFPFPTAPYRRSGYLKRANSLAELAAQCGIDPQGLASTVAAYNSYAKDGHDPQFHKGSTPYNRVQGDARHAPNPCVAPLEDGPFYAVKLLPGSLGTFAGLATDASAQVLGDNGQPVPGLYAVGNDSASMMGGCYPSGGITLGPAMTFGYLAGLALASAAQTAKSDSTKQPTPPTNSTIQSQGHMQ</sequence>
<dbReference type="Proteomes" id="UP000325273">
    <property type="component" value="Unassembled WGS sequence"/>
</dbReference>
<protein>
    <submittedName>
        <fullName evidence="7">FAD-dependent oxidoreductase</fullName>
    </submittedName>
</protein>
<dbReference type="SUPFAM" id="SSF51905">
    <property type="entry name" value="FAD/NAD(P)-binding domain"/>
    <property type="match status" value="1"/>
</dbReference>
<evidence type="ECO:0000256" key="2">
    <source>
        <dbReference type="ARBA" id="ARBA00022630"/>
    </source>
</evidence>
<dbReference type="InterPro" id="IPR027477">
    <property type="entry name" value="Succ_DH/fumarate_Rdtase_cat_sf"/>
</dbReference>
<dbReference type="PANTHER" id="PTHR43400">
    <property type="entry name" value="FUMARATE REDUCTASE"/>
    <property type="match status" value="1"/>
</dbReference>
<dbReference type="PRINTS" id="PR00411">
    <property type="entry name" value="PNDRDTASEI"/>
</dbReference>
<evidence type="ECO:0000256" key="1">
    <source>
        <dbReference type="ARBA" id="ARBA00001974"/>
    </source>
</evidence>
<dbReference type="InterPro" id="IPR036188">
    <property type="entry name" value="FAD/NAD-bd_sf"/>
</dbReference>
<dbReference type="SUPFAM" id="SSF56425">
    <property type="entry name" value="Succinate dehydrogenase/fumarate reductase flavoprotein, catalytic domain"/>
    <property type="match status" value="1"/>
</dbReference>
<dbReference type="GO" id="GO:0016491">
    <property type="term" value="F:oxidoreductase activity"/>
    <property type="evidence" value="ECO:0007669"/>
    <property type="project" value="UniProtKB-KW"/>
</dbReference>
<dbReference type="PANTHER" id="PTHR43400:SF10">
    <property type="entry name" value="3-OXOSTEROID 1-DEHYDROGENASE"/>
    <property type="match status" value="1"/>
</dbReference>
<keyword evidence="3" id="KW-0274">FAD</keyword>
<keyword evidence="8" id="KW-1185">Reference proteome</keyword>
<accession>A0A5B0GVE8</accession>
<reference evidence="7 8" key="1">
    <citation type="submission" date="2019-08" db="EMBL/GenBank/DDBJ databases">
        <title>Paraburkholderia sp. DCY113.</title>
        <authorList>
            <person name="Kang J."/>
        </authorList>
    </citation>
    <scope>NUCLEOTIDE SEQUENCE [LARGE SCALE GENOMIC DNA]</scope>
    <source>
        <strain evidence="7 8">DCY113</strain>
    </source>
</reference>
<feature type="region of interest" description="Disordered" evidence="5">
    <location>
        <begin position="577"/>
        <end position="600"/>
    </location>
</feature>
<organism evidence="7 8">
    <name type="scientific">Paraburkholderia panacisoli</name>
    <dbReference type="NCBI Taxonomy" id="2603818"/>
    <lineage>
        <taxon>Bacteria</taxon>
        <taxon>Pseudomonadati</taxon>
        <taxon>Pseudomonadota</taxon>
        <taxon>Betaproteobacteria</taxon>
        <taxon>Burkholderiales</taxon>
        <taxon>Burkholderiaceae</taxon>
        <taxon>Paraburkholderia</taxon>
    </lineage>
</organism>
<feature type="domain" description="FAD-dependent oxidoreductase 2 FAD-binding" evidence="6">
    <location>
        <begin position="10"/>
        <end position="556"/>
    </location>
</feature>
<gene>
    <name evidence="7" type="ORF">FVF58_25630</name>
</gene>
<dbReference type="InterPro" id="IPR003953">
    <property type="entry name" value="FAD-dep_OxRdtase_2_FAD-bd"/>
</dbReference>
<evidence type="ECO:0000256" key="3">
    <source>
        <dbReference type="ARBA" id="ARBA00022827"/>
    </source>
</evidence>
<dbReference type="NCBIfam" id="NF004789">
    <property type="entry name" value="PRK06134.1"/>
    <property type="match status" value="1"/>
</dbReference>
<evidence type="ECO:0000256" key="5">
    <source>
        <dbReference type="SAM" id="MobiDB-lite"/>
    </source>
</evidence>
<comment type="cofactor">
    <cofactor evidence="1">
        <name>FAD</name>
        <dbReference type="ChEBI" id="CHEBI:57692"/>
    </cofactor>
</comment>
<name>A0A5B0GVE8_9BURK</name>
<feature type="compositionally biased region" description="Polar residues" evidence="5">
    <location>
        <begin position="578"/>
        <end position="600"/>
    </location>
</feature>
<proteinExistence type="predicted"/>
<keyword evidence="4" id="KW-0560">Oxidoreductase</keyword>
<dbReference type="Pfam" id="PF00890">
    <property type="entry name" value="FAD_binding_2"/>
    <property type="match status" value="1"/>
</dbReference>
<evidence type="ECO:0000313" key="7">
    <source>
        <dbReference type="EMBL" id="KAA1006926.1"/>
    </source>
</evidence>
<keyword evidence="2" id="KW-0285">Flavoprotein</keyword>
<evidence type="ECO:0000259" key="6">
    <source>
        <dbReference type="Pfam" id="PF00890"/>
    </source>
</evidence>
<dbReference type="InterPro" id="IPR050315">
    <property type="entry name" value="FAD-oxidoreductase_2"/>
</dbReference>
<evidence type="ECO:0000256" key="4">
    <source>
        <dbReference type="ARBA" id="ARBA00023002"/>
    </source>
</evidence>
<dbReference type="Gene3D" id="3.50.50.60">
    <property type="entry name" value="FAD/NAD(P)-binding domain"/>
    <property type="match status" value="2"/>
</dbReference>
<comment type="caution">
    <text evidence="7">The sequence shown here is derived from an EMBL/GenBank/DDBJ whole genome shotgun (WGS) entry which is preliminary data.</text>
</comment>
<dbReference type="RefSeq" id="WP_149672624.1">
    <property type="nucleotide sequence ID" value="NZ_VTUZ01000018.1"/>
</dbReference>
<dbReference type="GO" id="GO:0008202">
    <property type="term" value="P:steroid metabolic process"/>
    <property type="evidence" value="ECO:0007669"/>
    <property type="project" value="UniProtKB-ARBA"/>
</dbReference>